<protein>
    <submittedName>
        <fullName evidence="1">Uncharacterized protein</fullName>
    </submittedName>
</protein>
<sequence>MEQYRPFMSKIPWYQKYAEDYREFKEFLFLEHVLEFQFHLISKQSLNRLNSAELSLENKIFVDIEKCKTESNHPSPPPPPRPFKFEKNKTIKQSLLDIVKKKNREDLLFTIYFELYVSTQLLILYKSNPNELTDIDKWFTQRKICNKNLRKILSSKVKKNIIQFLEMESKKIYDLIKN</sequence>
<dbReference type="Proteomes" id="UP000266861">
    <property type="component" value="Unassembled WGS sequence"/>
</dbReference>
<gene>
    <name evidence="1" type="ORF">Glove_271g56</name>
</gene>
<accession>A0A397I491</accession>
<name>A0A397I491_9GLOM</name>
<evidence type="ECO:0000313" key="2">
    <source>
        <dbReference type="Proteomes" id="UP000266861"/>
    </source>
</evidence>
<evidence type="ECO:0000313" key="1">
    <source>
        <dbReference type="EMBL" id="RHZ70479.1"/>
    </source>
</evidence>
<proteinExistence type="predicted"/>
<reference evidence="1 2" key="1">
    <citation type="submission" date="2018-08" db="EMBL/GenBank/DDBJ databases">
        <title>Genome and evolution of the arbuscular mycorrhizal fungus Diversispora epigaea (formerly Glomus versiforme) and its bacterial endosymbionts.</title>
        <authorList>
            <person name="Sun X."/>
            <person name="Fei Z."/>
            <person name="Harrison M."/>
        </authorList>
    </citation>
    <scope>NUCLEOTIDE SEQUENCE [LARGE SCALE GENOMIC DNA]</scope>
    <source>
        <strain evidence="1 2">IT104</strain>
    </source>
</reference>
<dbReference type="EMBL" id="PQFF01000248">
    <property type="protein sequence ID" value="RHZ70479.1"/>
    <property type="molecule type" value="Genomic_DNA"/>
</dbReference>
<organism evidence="1 2">
    <name type="scientific">Diversispora epigaea</name>
    <dbReference type="NCBI Taxonomy" id="1348612"/>
    <lineage>
        <taxon>Eukaryota</taxon>
        <taxon>Fungi</taxon>
        <taxon>Fungi incertae sedis</taxon>
        <taxon>Mucoromycota</taxon>
        <taxon>Glomeromycotina</taxon>
        <taxon>Glomeromycetes</taxon>
        <taxon>Diversisporales</taxon>
        <taxon>Diversisporaceae</taxon>
        <taxon>Diversispora</taxon>
    </lineage>
</organism>
<comment type="caution">
    <text evidence="1">The sequence shown here is derived from an EMBL/GenBank/DDBJ whole genome shotgun (WGS) entry which is preliminary data.</text>
</comment>
<keyword evidence="2" id="KW-1185">Reference proteome</keyword>
<dbReference type="AlphaFoldDB" id="A0A397I491"/>